<evidence type="ECO:0000313" key="9">
    <source>
        <dbReference type="EMBL" id="PRX95498.1"/>
    </source>
</evidence>
<feature type="transmembrane region" description="Helical" evidence="6">
    <location>
        <begin position="12"/>
        <end position="30"/>
    </location>
</feature>
<dbReference type="Pfam" id="PF19359">
    <property type="entry name" value="DUF5936"/>
    <property type="match status" value="1"/>
</dbReference>
<feature type="transmembrane region" description="Helical" evidence="6">
    <location>
        <begin position="116"/>
        <end position="143"/>
    </location>
</feature>
<keyword evidence="3 6" id="KW-0812">Transmembrane</keyword>
<dbReference type="Gene3D" id="1.20.81.30">
    <property type="entry name" value="Type II secretion system (T2SS), domain F"/>
    <property type="match status" value="1"/>
</dbReference>
<evidence type="ECO:0000256" key="5">
    <source>
        <dbReference type="ARBA" id="ARBA00023136"/>
    </source>
</evidence>
<evidence type="ECO:0000256" key="2">
    <source>
        <dbReference type="ARBA" id="ARBA00022475"/>
    </source>
</evidence>
<dbReference type="InterPro" id="IPR042094">
    <property type="entry name" value="T2SS_GspF_sf"/>
</dbReference>
<evidence type="ECO:0000256" key="4">
    <source>
        <dbReference type="ARBA" id="ARBA00022989"/>
    </source>
</evidence>
<feature type="domain" description="DUF5936" evidence="8">
    <location>
        <begin position="69"/>
        <end position="155"/>
    </location>
</feature>
<accession>A0A2T0PVW4</accession>
<dbReference type="Proteomes" id="UP000237846">
    <property type="component" value="Unassembled WGS sequence"/>
</dbReference>
<comment type="subcellular location">
    <subcellularLocation>
        <location evidence="1">Cell membrane</location>
        <topology evidence="1">Multi-pass membrane protein</topology>
    </subcellularLocation>
</comment>
<dbReference type="PANTHER" id="PTHR35007">
    <property type="entry name" value="INTEGRAL MEMBRANE PROTEIN-RELATED"/>
    <property type="match status" value="1"/>
</dbReference>
<dbReference type="InterPro" id="IPR018076">
    <property type="entry name" value="T2SS_GspF_dom"/>
</dbReference>
<evidence type="ECO:0000256" key="1">
    <source>
        <dbReference type="ARBA" id="ARBA00004651"/>
    </source>
</evidence>
<keyword evidence="4 6" id="KW-1133">Transmembrane helix</keyword>
<sequence>MFTLMPTYLPTWAVLLISSAGFACVILAAWGHHLATAESRVAASAQFELQKPKKKEEEIFILYRITELLGKPFGDTVLRFFNTEQQRKLRRRIEAAGRPEGLTSVERYAQRKAGEIILYGIFALLISLSQGPIGLALLMFIFMSDMLLWQAARKRQDEIQQQLPDFLDVLAVTVGAGLSFRQALDRTTESMPGAMAEEFNIALRQMDLGTPRREAFAALRERNSNEALAKFISALQQSEELGAPLATTLNTISEDMRRSDAQFMRQKAQKLNPQVTMVSAFFLVPGLILLVIGVMIFGLNTEEGGFSQIFGGQGL</sequence>
<gene>
    <name evidence="9" type="ORF">CLV72_109107</name>
</gene>
<evidence type="ECO:0000256" key="6">
    <source>
        <dbReference type="SAM" id="Phobius"/>
    </source>
</evidence>
<comment type="caution">
    <text evidence="9">The sequence shown here is derived from an EMBL/GenBank/DDBJ whole genome shotgun (WGS) entry which is preliminary data.</text>
</comment>
<feature type="transmembrane region" description="Helical" evidence="6">
    <location>
        <begin position="275"/>
        <end position="297"/>
    </location>
</feature>
<evidence type="ECO:0000259" key="8">
    <source>
        <dbReference type="Pfam" id="PF19359"/>
    </source>
</evidence>
<evidence type="ECO:0000256" key="3">
    <source>
        <dbReference type="ARBA" id="ARBA00022692"/>
    </source>
</evidence>
<organism evidence="9 10">
    <name type="scientific">Allonocardiopsis opalescens</name>
    <dbReference type="NCBI Taxonomy" id="1144618"/>
    <lineage>
        <taxon>Bacteria</taxon>
        <taxon>Bacillati</taxon>
        <taxon>Actinomycetota</taxon>
        <taxon>Actinomycetes</taxon>
        <taxon>Streptosporangiales</taxon>
        <taxon>Allonocardiopsis</taxon>
    </lineage>
</organism>
<keyword evidence="2" id="KW-1003">Cell membrane</keyword>
<feature type="domain" description="Type II secretion system protein GspF" evidence="7">
    <location>
        <begin position="166"/>
        <end position="292"/>
    </location>
</feature>
<keyword evidence="5 6" id="KW-0472">Membrane</keyword>
<dbReference type="InterPro" id="IPR045980">
    <property type="entry name" value="DUF5936"/>
</dbReference>
<reference evidence="9 10" key="1">
    <citation type="submission" date="2018-03" db="EMBL/GenBank/DDBJ databases">
        <title>Genomic Encyclopedia of Archaeal and Bacterial Type Strains, Phase II (KMG-II): from individual species to whole genera.</title>
        <authorList>
            <person name="Goeker M."/>
        </authorList>
    </citation>
    <scope>NUCLEOTIDE SEQUENCE [LARGE SCALE GENOMIC DNA]</scope>
    <source>
        <strain evidence="9 10">DSM 45601</strain>
    </source>
</reference>
<evidence type="ECO:0000313" key="10">
    <source>
        <dbReference type="Proteomes" id="UP000237846"/>
    </source>
</evidence>
<dbReference type="Pfam" id="PF00482">
    <property type="entry name" value="T2SSF"/>
    <property type="match status" value="1"/>
</dbReference>
<dbReference type="GO" id="GO:0005886">
    <property type="term" value="C:plasma membrane"/>
    <property type="evidence" value="ECO:0007669"/>
    <property type="project" value="UniProtKB-SubCell"/>
</dbReference>
<dbReference type="AlphaFoldDB" id="A0A2T0PVW4"/>
<proteinExistence type="predicted"/>
<dbReference type="EMBL" id="PVZC01000009">
    <property type="protein sequence ID" value="PRX95498.1"/>
    <property type="molecule type" value="Genomic_DNA"/>
</dbReference>
<name>A0A2T0PVW4_9ACTN</name>
<keyword evidence="10" id="KW-1185">Reference proteome</keyword>
<evidence type="ECO:0000259" key="7">
    <source>
        <dbReference type="Pfam" id="PF00482"/>
    </source>
</evidence>
<dbReference type="PANTHER" id="PTHR35007:SF2">
    <property type="entry name" value="PILUS ASSEMBLE PROTEIN"/>
    <property type="match status" value="1"/>
</dbReference>
<protein>
    <submittedName>
        <fullName evidence="9">Tight adherence protein C</fullName>
    </submittedName>
</protein>